<dbReference type="PIRSF" id="PIRSF004761">
    <property type="entry name" value="Hydrgn_mat_HypA"/>
    <property type="match status" value="1"/>
</dbReference>
<dbReference type="RefSeq" id="WP_136861520.1">
    <property type="nucleotide sequence ID" value="NZ_SWCJ01000001.1"/>
</dbReference>
<dbReference type="EMBL" id="SWCJ01000001">
    <property type="protein sequence ID" value="TKB58372.1"/>
    <property type="molecule type" value="Genomic_DNA"/>
</dbReference>
<dbReference type="Gene3D" id="3.30.2320.80">
    <property type="match status" value="1"/>
</dbReference>
<comment type="similarity">
    <text evidence="4">Belongs to the HypA/HybF family.</text>
</comment>
<dbReference type="Pfam" id="PF01155">
    <property type="entry name" value="HypA"/>
    <property type="match status" value="1"/>
</dbReference>
<evidence type="ECO:0000256" key="4">
    <source>
        <dbReference type="HAMAP-Rule" id="MF_00213"/>
    </source>
</evidence>
<dbReference type="NCBIfam" id="TIGR00100">
    <property type="entry name" value="hypA"/>
    <property type="match status" value="1"/>
</dbReference>
<feature type="binding site" evidence="4">
    <location>
        <position position="73"/>
    </location>
    <ligand>
        <name>Zn(2+)</name>
        <dbReference type="ChEBI" id="CHEBI:29105"/>
    </ligand>
</feature>
<accession>A0A4U1BT67</accession>
<dbReference type="AlphaFoldDB" id="A0A4U1BT67"/>
<dbReference type="PANTHER" id="PTHR34535:SF3">
    <property type="entry name" value="HYDROGENASE MATURATION FACTOR HYPA"/>
    <property type="match status" value="1"/>
</dbReference>
<evidence type="ECO:0000256" key="1">
    <source>
        <dbReference type="ARBA" id="ARBA00022596"/>
    </source>
</evidence>
<dbReference type="Proteomes" id="UP000305675">
    <property type="component" value="Unassembled WGS sequence"/>
</dbReference>
<dbReference type="PANTHER" id="PTHR34535">
    <property type="entry name" value="HYDROGENASE MATURATION FACTOR HYPA"/>
    <property type="match status" value="1"/>
</dbReference>
<proteinExistence type="inferred from homology"/>
<dbReference type="GO" id="GO:0016151">
    <property type="term" value="F:nickel cation binding"/>
    <property type="evidence" value="ECO:0007669"/>
    <property type="project" value="UniProtKB-UniRule"/>
</dbReference>
<reference evidence="5 6" key="1">
    <citation type="submission" date="2019-04" db="EMBL/GenBank/DDBJ databases">
        <authorList>
            <person name="Hwang J.C."/>
        </authorList>
    </citation>
    <scope>NUCLEOTIDE SEQUENCE [LARGE SCALE GENOMIC DNA]</scope>
    <source>
        <strain evidence="5 6">IMCC35002</strain>
    </source>
</reference>
<dbReference type="InterPro" id="IPR000688">
    <property type="entry name" value="HypA/HybF"/>
</dbReference>
<keyword evidence="1 4" id="KW-0533">Nickel</keyword>
<feature type="binding site" evidence="4">
    <location>
        <position position="89"/>
    </location>
    <ligand>
        <name>Zn(2+)</name>
        <dbReference type="ChEBI" id="CHEBI:29105"/>
    </ligand>
</feature>
<comment type="function">
    <text evidence="4">Involved in the maturation of [NiFe] hydrogenases. Required for nickel insertion into the metal center of the hydrogenase.</text>
</comment>
<keyword evidence="3 4" id="KW-0862">Zinc</keyword>
<evidence type="ECO:0000256" key="2">
    <source>
        <dbReference type="ARBA" id="ARBA00022723"/>
    </source>
</evidence>
<sequence length="112" mass="12588">MHEAALTQGLVKILLKRTAELGVNSVSRVTLKVGRLKAVEPHSLRFCFEMFVKDTVLEGVELVIDTVEARATCLECSESFEVQQFCFRCPECDATSLKLTQGEELFIESFEI</sequence>
<evidence type="ECO:0000313" key="6">
    <source>
        <dbReference type="Proteomes" id="UP000305675"/>
    </source>
</evidence>
<evidence type="ECO:0000313" key="5">
    <source>
        <dbReference type="EMBL" id="TKB58372.1"/>
    </source>
</evidence>
<keyword evidence="6" id="KW-1185">Reference proteome</keyword>
<feature type="binding site" evidence="4">
    <location>
        <position position="92"/>
    </location>
    <ligand>
        <name>Zn(2+)</name>
        <dbReference type="ChEBI" id="CHEBI:29105"/>
    </ligand>
</feature>
<feature type="binding site" evidence="4">
    <location>
        <position position="76"/>
    </location>
    <ligand>
        <name>Zn(2+)</name>
        <dbReference type="ChEBI" id="CHEBI:29105"/>
    </ligand>
</feature>
<dbReference type="HAMAP" id="MF_00213">
    <property type="entry name" value="HypA_HybF"/>
    <property type="match status" value="1"/>
</dbReference>
<protein>
    <recommendedName>
        <fullName evidence="4">Hydrogenase maturation factor HypA</fullName>
    </recommendedName>
</protein>
<name>A0A4U1BT67_9GAMM</name>
<feature type="binding site" evidence="4">
    <location>
        <position position="2"/>
    </location>
    <ligand>
        <name>Ni(2+)</name>
        <dbReference type="ChEBI" id="CHEBI:49786"/>
    </ligand>
</feature>
<gene>
    <name evidence="4 5" type="primary">hypA</name>
    <name evidence="5" type="ORF">FCL42_01080</name>
</gene>
<evidence type="ECO:0000256" key="3">
    <source>
        <dbReference type="ARBA" id="ARBA00022833"/>
    </source>
</evidence>
<dbReference type="OrthoDB" id="288014at2"/>
<comment type="caution">
    <text evidence="5">The sequence shown here is derived from an EMBL/GenBank/DDBJ whole genome shotgun (WGS) entry which is preliminary data.</text>
</comment>
<dbReference type="GO" id="GO:0008270">
    <property type="term" value="F:zinc ion binding"/>
    <property type="evidence" value="ECO:0007669"/>
    <property type="project" value="UniProtKB-UniRule"/>
</dbReference>
<keyword evidence="2 4" id="KW-0479">Metal-binding</keyword>
<dbReference type="GO" id="GO:0051604">
    <property type="term" value="P:protein maturation"/>
    <property type="evidence" value="ECO:0007669"/>
    <property type="project" value="InterPro"/>
</dbReference>
<organism evidence="5 6">
    <name type="scientific">Ferrimonas aestuarii</name>
    <dbReference type="NCBI Taxonomy" id="2569539"/>
    <lineage>
        <taxon>Bacteria</taxon>
        <taxon>Pseudomonadati</taxon>
        <taxon>Pseudomonadota</taxon>
        <taxon>Gammaproteobacteria</taxon>
        <taxon>Alteromonadales</taxon>
        <taxon>Ferrimonadaceae</taxon>
        <taxon>Ferrimonas</taxon>
    </lineage>
</organism>